<dbReference type="Gene3D" id="3.20.20.100">
    <property type="entry name" value="NADP-dependent oxidoreductase domain"/>
    <property type="match status" value="1"/>
</dbReference>
<protein>
    <submittedName>
        <fullName evidence="3">Aryl-alcohol dehydrogenase-like predicted oxidoreductase</fullName>
    </submittedName>
</protein>
<keyword evidence="4" id="KW-1185">Reference proteome</keyword>
<dbReference type="PRINTS" id="PR00069">
    <property type="entry name" value="ALDKETRDTASE"/>
</dbReference>
<evidence type="ECO:0000259" key="2">
    <source>
        <dbReference type="Pfam" id="PF00248"/>
    </source>
</evidence>
<proteinExistence type="predicted"/>
<feature type="domain" description="NADP-dependent oxidoreductase" evidence="2">
    <location>
        <begin position="15"/>
        <end position="315"/>
    </location>
</feature>
<comment type="caution">
    <text evidence="3">The sequence shown here is derived from an EMBL/GenBank/DDBJ whole genome shotgun (WGS) entry which is preliminary data.</text>
</comment>
<dbReference type="InterPro" id="IPR050523">
    <property type="entry name" value="AKR_Detox_Biosynth"/>
</dbReference>
<dbReference type="Proteomes" id="UP001223079">
    <property type="component" value="Unassembled WGS sequence"/>
</dbReference>
<dbReference type="InterPro" id="IPR023210">
    <property type="entry name" value="NADP_OxRdtase_dom"/>
</dbReference>
<dbReference type="InterPro" id="IPR020471">
    <property type="entry name" value="AKR"/>
</dbReference>
<dbReference type="SUPFAM" id="SSF51430">
    <property type="entry name" value="NAD(P)-linked oxidoreductase"/>
    <property type="match status" value="1"/>
</dbReference>
<organism evidence="3 4">
    <name type="scientific">Streptococcus moroccensis</name>
    <dbReference type="NCBI Taxonomy" id="1451356"/>
    <lineage>
        <taxon>Bacteria</taxon>
        <taxon>Bacillati</taxon>
        <taxon>Bacillota</taxon>
        <taxon>Bacilli</taxon>
        <taxon>Lactobacillales</taxon>
        <taxon>Streptococcaceae</taxon>
        <taxon>Streptococcus</taxon>
    </lineage>
</organism>
<gene>
    <name evidence="3" type="ORF">J2S23_001303</name>
</gene>
<dbReference type="Pfam" id="PF00248">
    <property type="entry name" value="Aldo_ket_red"/>
    <property type="match status" value="1"/>
</dbReference>
<dbReference type="PANTHER" id="PTHR43364:SF4">
    <property type="entry name" value="NAD(P)-LINKED OXIDOREDUCTASE SUPERFAMILY PROTEIN"/>
    <property type="match status" value="1"/>
</dbReference>
<evidence type="ECO:0000313" key="3">
    <source>
        <dbReference type="EMBL" id="MDQ0222745.1"/>
    </source>
</evidence>
<evidence type="ECO:0000256" key="1">
    <source>
        <dbReference type="ARBA" id="ARBA00023002"/>
    </source>
</evidence>
<dbReference type="CDD" id="cd19079">
    <property type="entry name" value="AKR_EcYajO-like"/>
    <property type="match status" value="1"/>
</dbReference>
<evidence type="ECO:0000313" key="4">
    <source>
        <dbReference type="Proteomes" id="UP001223079"/>
    </source>
</evidence>
<dbReference type="InterPro" id="IPR036812">
    <property type="entry name" value="NAD(P)_OxRdtase_dom_sf"/>
</dbReference>
<dbReference type="RefSeq" id="WP_307121933.1">
    <property type="nucleotide sequence ID" value="NZ_JAUSTM010000011.1"/>
</dbReference>
<dbReference type="PANTHER" id="PTHR43364">
    <property type="entry name" value="NADH-SPECIFIC METHYLGLYOXAL REDUCTASE-RELATED"/>
    <property type="match status" value="1"/>
</dbReference>
<keyword evidence="1" id="KW-0560">Oxidoreductase</keyword>
<name>A0ABT9YRX2_9STRE</name>
<sequence length="333" mass="37436">MEKRRLGQSDLMVSRICLGCMGFGDATDGPHSWTLNKEDSRAIIKQALEAGITFFDTALGYQNGSSERFVGRALRDFAKREEVVLATKFLPRSKEDIESGVSGRAHIERSLEQSLDNLGMDYIDLYIYHIWDYNTPIEEVMDTLNGAIEAGKVREIGIANCFAWQLAKANAYADKMGYKRFISVQSHYNLIMREDERELMTYCQEEGIATTPYSALAGGRLSRLPGVTTKRLEEDKFAQSKYDQTAEEDNKIIARVAELADKYQTSMTAVSLAWLLTRVDAPVVGATKPHHLEGPLEALDLKLSSEDLAYLEELYLPHALSGVMAQNTYKPRR</sequence>
<dbReference type="EMBL" id="JAUSTM010000011">
    <property type="protein sequence ID" value="MDQ0222745.1"/>
    <property type="molecule type" value="Genomic_DNA"/>
</dbReference>
<reference evidence="3 4" key="1">
    <citation type="submission" date="2023-07" db="EMBL/GenBank/DDBJ databases">
        <title>Genomic Encyclopedia of Type Strains, Phase IV (KMG-IV): sequencing the most valuable type-strain genomes for metagenomic binning, comparative biology and taxonomic classification.</title>
        <authorList>
            <person name="Goeker M."/>
        </authorList>
    </citation>
    <scope>NUCLEOTIDE SEQUENCE [LARGE SCALE GENOMIC DNA]</scope>
    <source>
        <strain evidence="3 4">DSM 105143</strain>
    </source>
</reference>
<accession>A0ABT9YRX2</accession>